<gene>
    <name evidence="3" type="ORF">DZC72_17465</name>
</gene>
<feature type="transmembrane region" description="Helical" evidence="1">
    <location>
        <begin position="86"/>
        <end position="114"/>
    </location>
</feature>
<dbReference type="Gene3D" id="3.30.565.10">
    <property type="entry name" value="Histidine kinase-like ATPase, C-terminal domain"/>
    <property type="match status" value="1"/>
</dbReference>
<comment type="caution">
    <text evidence="3">The sequence shown here is derived from an EMBL/GenBank/DDBJ whole genome shotgun (WGS) entry which is preliminary data.</text>
</comment>
<keyword evidence="1" id="KW-0472">Membrane</keyword>
<dbReference type="PANTHER" id="PTHR34220">
    <property type="entry name" value="SENSOR HISTIDINE KINASE YPDA"/>
    <property type="match status" value="1"/>
</dbReference>
<feature type="transmembrane region" description="Helical" evidence="1">
    <location>
        <begin position="12"/>
        <end position="35"/>
    </location>
</feature>
<name>A0A3R8R5H5_9FLAO</name>
<keyword evidence="4" id="KW-1185">Reference proteome</keyword>
<dbReference type="OrthoDB" id="9809908at2"/>
<dbReference type="InterPro" id="IPR036890">
    <property type="entry name" value="HATPase_C_sf"/>
</dbReference>
<dbReference type="Proteomes" id="UP000286990">
    <property type="component" value="Unassembled WGS sequence"/>
</dbReference>
<dbReference type="PANTHER" id="PTHR34220:SF7">
    <property type="entry name" value="SENSOR HISTIDINE KINASE YPDA"/>
    <property type="match status" value="1"/>
</dbReference>
<evidence type="ECO:0000259" key="2">
    <source>
        <dbReference type="Pfam" id="PF06580"/>
    </source>
</evidence>
<reference evidence="4" key="2">
    <citation type="submission" date="2018-12" db="EMBL/GenBank/DDBJ databases">
        <title>Maribacter lutimaris sp. nov., isolated from marine sediment.</title>
        <authorList>
            <person name="Kim K.K."/>
        </authorList>
    </citation>
    <scope>NUCLEOTIDE SEQUENCE [LARGE SCALE GENOMIC DNA]</scope>
    <source>
        <strain evidence="4">PoM-212</strain>
    </source>
</reference>
<accession>A0A3R8R5H5</accession>
<dbReference type="RefSeq" id="WP_125224177.1">
    <property type="nucleotide sequence ID" value="NZ_QUSX01000005.1"/>
</dbReference>
<dbReference type="AlphaFoldDB" id="A0A3R8R5H5"/>
<feature type="domain" description="Signal transduction histidine kinase internal region" evidence="2">
    <location>
        <begin position="166"/>
        <end position="245"/>
    </location>
</feature>
<dbReference type="Pfam" id="PF06580">
    <property type="entry name" value="His_kinase"/>
    <property type="match status" value="1"/>
</dbReference>
<feature type="transmembrane region" description="Helical" evidence="1">
    <location>
        <begin position="47"/>
        <end position="65"/>
    </location>
</feature>
<dbReference type="InterPro" id="IPR010559">
    <property type="entry name" value="Sig_transdc_His_kin_internal"/>
</dbReference>
<keyword evidence="3" id="KW-0808">Transferase</keyword>
<keyword evidence="1" id="KW-0812">Transmembrane</keyword>
<dbReference type="GO" id="GO:0000155">
    <property type="term" value="F:phosphorelay sensor kinase activity"/>
    <property type="evidence" value="ECO:0007669"/>
    <property type="project" value="InterPro"/>
</dbReference>
<keyword evidence="1" id="KW-1133">Transmembrane helix</keyword>
<evidence type="ECO:0000256" key="1">
    <source>
        <dbReference type="SAM" id="Phobius"/>
    </source>
</evidence>
<protein>
    <submittedName>
        <fullName evidence="3">Histidine kinase</fullName>
    </submittedName>
</protein>
<keyword evidence="3" id="KW-0418">Kinase</keyword>
<dbReference type="EMBL" id="QUSX01000005">
    <property type="protein sequence ID" value="RRQ47523.1"/>
    <property type="molecule type" value="Genomic_DNA"/>
</dbReference>
<reference evidence="4" key="1">
    <citation type="submission" date="2018-08" db="EMBL/GenBank/DDBJ databases">
        <authorList>
            <person name="Khan S.A."/>
            <person name="J S.E."/>
        </authorList>
    </citation>
    <scope>NUCLEOTIDE SEQUENCE [LARGE SCALE GENOMIC DNA]</scope>
    <source>
        <strain evidence="4">PoM-212</strain>
    </source>
</reference>
<dbReference type="GO" id="GO:0016020">
    <property type="term" value="C:membrane"/>
    <property type="evidence" value="ECO:0007669"/>
    <property type="project" value="InterPro"/>
</dbReference>
<feature type="transmembrane region" description="Helical" evidence="1">
    <location>
        <begin position="126"/>
        <end position="147"/>
    </location>
</feature>
<evidence type="ECO:0000313" key="3">
    <source>
        <dbReference type="EMBL" id="RRQ47523.1"/>
    </source>
</evidence>
<evidence type="ECO:0000313" key="4">
    <source>
        <dbReference type="Proteomes" id="UP000286990"/>
    </source>
</evidence>
<dbReference type="InterPro" id="IPR050640">
    <property type="entry name" value="Bact_2-comp_sensor_kinase"/>
</dbReference>
<sequence>MVFNKEKRIKYLGFDDFWFSVVGIFILSVVTAYLFSSSTAVVYPLEMVLSWVVSLLFSTVDWLVNRGVMIFLRRKYPAFNDDAKRIMLFFLTITFTVVFVDYVGGALLSLIPGINYNVNVSRLKMLLPIILITIMTMAIYEAIYYNIRLQKSIRQEERSKQAIVQAQLDVLRNQAQPHFFFNTLNTLRDIIDQNPREDAKKFVDKLSDIYRFLLEAGNANLLPLRDELKFAKAYIHIQSERFGTNLVVNWEIPETSLNFRIVPMSLQLLLENAIKHNVISKAKPLSIEVFVNNDKLTVENNIQPKSTQLPSTKLGLANIQKRYALISDTSIEINDDGNRFIVTLPLIKVSEQKPNYENIDY</sequence>
<proteinExistence type="predicted"/>
<organism evidence="3 4">
    <name type="scientific">Maribacter algicola</name>
    <dbReference type="NCBI Taxonomy" id="2498892"/>
    <lineage>
        <taxon>Bacteria</taxon>
        <taxon>Pseudomonadati</taxon>
        <taxon>Bacteroidota</taxon>
        <taxon>Flavobacteriia</taxon>
        <taxon>Flavobacteriales</taxon>
        <taxon>Flavobacteriaceae</taxon>
        <taxon>Maribacter</taxon>
    </lineage>
</organism>